<feature type="domain" description="Human immunodeficiency virus 1 envelope glycoprotein Gp120" evidence="35">
    <location>
        <begin position="33"/>
        <end position="514"/>
    </location>
</feature>
<keyword evidence="14 32" id="KW-0812">Transmembrane</keyword>
<feature type="domain" description="Retroviral envelope protein GP41-like" evidence="36">
    <location>
        <begin position="534"/>
        <end position="723"/>
    </location>
</feature>
<dbReference type="Pfam" id="PF00516">
    <property type="entry name" value="GP120"/>
    <property type="match status" value="1"/>
</dbReference>
<comment type="domain">
    <text evidence="32 33">The 17 amino acids long immunosuppressive region is present in many retroviral envelope proteins. Synthetic peptides derived from this relatively conserved sequence inhibit immune function in vitro and in vivo.</text>
</comment>
<dbReference type="FunFam" id="2.170.40.20:FF:000003">
    <property type="entry name" value="Envelope glycoprotein gp160"/>
    <property type="match status" value="1"/>
</dbReference>
<dbReference type="GO" id="GO:1903911">
    <property type="term" value="P:positive regulation of receptor clustering"/>
    <property type="evidence" value="ECO:0007669"/>
    <property type="project" value="UniProtKB-UniRule"/>
</dbReference>
<dbReference type="GO" id="GO:0016020">
    <property type="term" value="C:membrane"/>
    <property type="evidence" value="ECO:0007669"/>
    <property type="project" value="UniProtKB-UniRule"/>
</dbReference>
<dbReference type="InterPro" id="IPR000328">
    <property type="entry name" value="GP41-like"/>
</dbReference>
<evidence type="ECO:0000256" key="33">
    <source>
        <dbReference type="RuleBase" id="RU363095"/>
    </source>
</evidence>
<keyword evidence="7 32" id="KW-1168">Fusion of virus membrane with host membrane</keyword>
<feature type="disulfide bond" evidence="32">
    <location>
        <begin position="219"/>
        <end position="248"/>
    </location>
</feature>
<comment type="domain">
    <text evidence="32">The YXXL motif is involved in determining the exact site of viral release at the surface of infected mononuclear cells and promotes endocytosis. YXXL and di-leucine endocytosis motifs interact directly or indirectly with the clathrin adapter complexes, opperate independently, and their activities are not additive.</text>
</comment>
<comment type="domain">
    <text evidence="32">The CD4-binding region is targeted by the antibody b12.</text>
</comment>
<comment type="subcellular location">
    <subcellularLocation>
        <location evidence="3">Host cell membrane</location>
        <topology evidence="3">Peripheral membrane protein</topology>
    </subcellularLocation>
    <subcellularLocation>
        <location evidence="1">Host cell membrane</location>
        <topology evidence="1">Single-pass type I membrane protein</topology>
    </subcellularLocation>
    <subcellularLocation>
        <location evidence="2">Host endosome membrane</location>
        <topology evidence="2">Peripheral membrane protein</topology>
    </subcellularLocation>
    <subcellularLocation>
        <location evidence="5">Host endosome membrane</location>
        <topology evidence="5">Single-pass type I membrane protein</topology>
    </subcellularLocation>
    <subcellularLocation>
        <location evidence="6">Virion membrane</location>
        <topology evidence="6">Peripheral membrane protein</topology>
    </subcellularLocation>
    <subcellularLocation>
        <location evidence="4">Virion membrane</location>
        <topology evidence="4">Single-pass type I membrane protein</topology>
    </subcellularLocation>
</comment>
<evidence type="ECO:0000256" key="15">
    <source>
        <dbReference type="ARBA" id="ARBA00022703"/>
    </source>
</evidence>
<dbReference type="FunFam" id="2.170.40.20:FF:000002">
    <property type="entry name" value="Envelope glycoprotein gp160"/>
    <property type="match status" value="1"/>
</dbReference>
<comment type="domain">
    <text evidence="32">The membrane proximal external region (MPER) present in gp41 is a tryptophan-rich region recognized by the antibodies 2F5, Z13, and 4E10. MPER seems to play a role in fusion.</text>
</comment>
<evidence type="ECO:0000256" key="13">
    <source>
        <dbReference type="ARBA" id="ARBA00022685"/>
    </source>
</evidence>
<feature type="region of interest" description="CD4-binding loop" evidence="32">
    <location>
        <begin position="364"/>
        <end position="374"/>
    </location>
</feature>
<feature type="chain" id="PRO_5023329416" description="Envelope glycoprotein gp160" evidence="32">
    <location>
        <begin position="32"/>
        <end position="860"/>
    </location>
</feature>
<keyword evidence="24 32" id="KW-0175">Coiled coil</keyword>
<dbReference type="GO" id="GO:0020002">
    <property type="term" value="C:host cell plasma membrane"/>
    <property type="evidence" value="ECO:0007669"/>
    <property type="project" value="UniProtKB-SubCell"/>
</dbReference>
<dbReference type="GO" id="GO:0075512">
    <property type="term" value="P:clathrin-dependent endocytosis of virus by host cell"/>
    <property type="evidence" value="ECO:0007669"/>
    <property type="project" value="UniProtKB-UniRule"/>
</dbReference>
<feature type="short sequence motif" description="Di-leucine internalization motif" evidence="32">
    <location>
        <begin position="859"/>
        <end position="860"/>
    </location>
</feature>
<comment type="function">
    <text evidence="32">Envelope glycoprotein gp160: Oligomerizes in the host endoplasmic reticulum into predominantly trimers. In a second time, gp160 transits in the host Golgi, where glycosylation is completed. The precursor is then proteolytically cleaved in the trans-Golgi and thereby activated by cellular furin or furin-like proteases to produce gp120 and gp41.</text>
</comment>
<feature type="transmembrane region" description="Helical" evidence="33">
    <location>
        <begin position="682"/>
        <end position="709"/>
    </location>
</feature>
<comment type="subunit">
    <text evidence="32">The mature envelope protein (Env) consists of a homotrimer of non-covalently associated gp120-gp41 heterodimers. The resulting complex protrudes from the virus surface as a spike. There seems to be as few as 10 spikes on the average virion. Surface protein gp120 interacts with host CD4, CCR5 and CXCR4. Gp120 also interacts with the C-type lectins CD209/DC-SIGN and CLEC4M/DC-SIGNR (collectively referred to as DC-SIGN(R)). Gp120 and gp41 interact with GalCer. Gp120 interacts with host ITGA4/ITGB7 complex; on CD4+ T-cells, this interaction results in rapid activation of integrin ITGAL/LFA-1, which facilitates efficient cell-to-cell spreading of HIV-1. Gp120 interacts with cell-associated heparan sulfate; this interaction increases virus infectivity on permissive cells and may be involved in infection of CD4- cells.</text>
</comment>
<feature type="coiled-coil region" evidence="32">
    <location>
        <begin position="637"/>
        <end position="671"/>
    </location>
</feature>
<keyword evidence="23 32" id="KW-1039">Host endosome</keyword>
<keyword evidence="11 32" id="KW-0945">Host-virus interaction</keyword>
<evidence type="ECO:0000256" key="25">
    <source>
        <dbReference type="ARBA" id="ARBA00023136"/>
    </source>
</evidence>
<evidence type="ECO:0000256" key="23">
    <source>
        <dbReference type="ARBA" id="ARBA00023046"/>
    </source>
</evidence>
<evidence type="ECO:0000256" key="29">
    <source>
        <dbReference type="ARBA" id="ARBA00023280"/>
    </source>
</evidence>
<feature type="disulfide bond" evidence="32">
    <location>
        <begin position="602"/>
        <end position="608"/>
    </location>
</feature>
<feature type="region of interest" description="MPER; binding to GalCer" evidence="32">
    <location>
        <begin position="666"/>
        <end position="687"/>
    </location>
</feature>
<name>A0A346G1D0_HV1</name>
<dbReference type="InterPro" id="IPR037527">
    <property type="entry name" value="Gp160"/>
</dbReference>
<dbReference type="InterPro" id="IPR000777">
    <property type="entry name" value="HIV1_Gp120"/>
</dbReference>
<comment type="caution">
    <text evidence="32">Lacks conserved residue(s) required for the propagation of feature annotation.</text>
</comment>
<feature type="region of interest" description="V5" evidence="32">
    <location>
        <begin position="464"/>
        <end position="474"/>
    </location>
</feature>
<evidence type="ECO:0000256" key="11">
    <source>
        <dbReference type="ARBA" id="ARBA00022581"/>
    </source>
</evidence>
<feature type="lipid moiety-binding region" description="S-palmitoyl cysteine; by host" evidence="32">
    <location>
        <position position="768"/>
    </location>
</feature>
<evidence type="ECO:0000313" key="37">
    <source>
        <dbReference type="EMBL" id="AXN88889.1"/>
    </source>
</evidence>
<feature type="region of interest" description="Immunosuppression" evidence="32">
    <location>
        <begin position="578"/>
        <end position="596"/>
    </location>
</feature>
<evidence type="ECO:0000256" key="28">
    <source>
        <dbReference type="ARBA" id="ARBA00023180"/>
    </source>
</evidence>
<evidence type="ECO:0000256" key="8">
    <source>
        <dbReference type="ARBA" id="ARBA00022510"/>
    </source>
</evidence>
<evidence type="ECO:0000256" key="18">
    <source>
        <dbReference type="ARBA" id="ARBA00022844"/>
    </source>
</evidence>
<dbReference type="GO" id="GO:1903908">
    <property type="term" value="P:positive regulation of plasma membrane raft polarization"/>
    <property type="evidence" value="ECO:0007669"/>
    <property type="project" value="UniProtKB-UniRule"/>
</dbReference>
<keyword evidence="17 32" id="KW-1161">Viral attachment to host cell</keyword>
<keyword evidence="26 32" id="KW-0564">Palmitate</keyword>
<dbReference type="CDD" id="cd09909">
    <property type="entry name" value="HIV-1-like_HR1-HR2"/>
    <property type="match status" value="1"/>
</dbReference>
<evidence type="ECO:0000256" key="34">
    <source>
        <dbReference type="SAM" id="MobiDB-lite"/>
    </source>
</evidence>
<dbReference type="GO" id="GO:0005198">
    <property type="term" value="F:structural molecule activity"/>
    <property type="evidence" value="ECO:0007669"/>
    <property type="project" value="UniProtKB-UniRule"/>
</dbReference>
<dbReference type="GO" id="GO:0019064">
    <property type="term" value="P:fusion of virus membrane with host plasma membrane"/>
    <property type="evidence" value="ECO:0007669"/>
    <property type="project" value="UniProtKB-UniRule"/>
</dbReference>
<evidence type="ECO:0000256" key="5">
    <source>
        <dbReference type="ARBA" id="ARBA00004578"/>
    </source>
</evidence>
<keyword evidence="12 32" id="KW-1162">Viral penetration into host cytoplasm</keyword>
<dbReference type="Gene3D" id="1.10.287.210">
    <property type="match status" value="1"/>
</dbReference>
<dbReference type="EMBL" id="MH263395">
    <property type="protein sequence ID" value="AXN88889.1"/>
    <property type="molecule type" value="Genomic_DNA"/>
</dbReference>
<feature type="region of interest" description="V2" evidence="32">
    <location>
        <begin position="158"/>
        <end position="197"/>
    </location>
</feature>
<evidence type="ECO:0000256" key="24">
    <source>
        <dbReference type="ARBA" id="ARBA00023054"/>
    </source>
</evidence>
<comment type="function">
    <text evidence="32">Surface protein gp120: Attaches the virus to the host lymphoid cell by binding to the primary receptor CD4. This interaction induces a structural rearrangement creating a high affinity binding site for a chemokine coreceptor like CXCR4 and/or CCR5. Acts as a ligand for CD209/DC-SIGN and CLEC4M/DC-SIGNR, which are respectively found on dendritic cells (DCs), and on endothelial cells of liver sinusoids and lymph node sinuses. These interactions allow capture of viral particles at mucosal surfaces by these cells and subsequent transmission to permissive cells. HIV subverts the migration properties of dendritic cells to gain access to CD4+ T-cells in lymph nodes. Virus transmission to permissive T-cells occurs either in trans (without DCs infection, through viral capture and transmission), or in cis (following DCs productive infection, through the usual CD4-gp120 interaction), thereby inducing a robust infection. In trans infection, bound virions remain infectious over days and it is proposed that they are not degraded, but protected in non-lysosomal acidic organelles within the DCs close to the cell membrane thus contributing to the viral infectious potential during DCs' migration from the periphery to the lymphoid tissues. On arrival at lymphoid tissues, intact virions recycle back to DCs' cell surface allowing virus transmission to CD4+ T-cells.</text>
</comment>
<keyword evidence="18 32" id="KW-0946">Virion</keyword>
<comment type="domain">
    <text evidence="32">Some of the most genetically diverse regions of the viral genome are present in Env. They are called variable regions 1 through 5 (V1 through V5). Coreceptor usage of gp120 is determined mainly by the primary structure of the third variable region (V3) in the outer domain of gp120. The sequence of V3 determines which coreceptor, CCR5 and/or CXCR4 (corresponding to R5/macrophage, X4/T cell and R5X4/T cell and macrophage tropism), is used to trigger the fusion potential of the Env complex, and hence which cells the virus can infect. Binding to CCR5 involves a region adjacent in addition to V3.</text>
</comment>
<evidence type="ECO:0000256" key="1">
    <source>
        <dbReference type="ARBA" id="ARBA00004402"/>
    </source>
</evidence>
<dbReference type="GO" id="GO:0019031">
    <property type="term" value="C:viral envelope"/>
    <property type="evidence" value="ECO:0007669"/>
    <property type="project" value="UniProtKB-KW"/>
</dbReference>
<keyword evidence="30 32" id="KW-0449">Lipoprotein</keyword>
<dbReference type="GO" id="GO:0019082">
    <property type="term" value="P:viral protein processing"/>
    <property type="evidence" value="ECO:0007669"/>
    <property type="project" value="UniProtKB-UniRule"/>
</dbReference>
<feature type="chain" id="PRO_5023329415" description="Transmembrane protein gp41" evidence="32">
    <location>
        <begin position="515"/>
        <end position="860"/>
    </location>
</feature>
<comment type="PTM">
    <text evidence="32">Highly glycosylated by host. The high number of glycan on the protein is reffered to as 'glycan shield' because it contributes to hide protein sequence from adaptive immune system.</text>
</comment>
<evidence type="ECO:0000256" key="19">
    <source>
        <dbReference type="ARBA" id="ARBA00022870"/>
    </source>
</evidence>
<protein>
    <recommendedName>
        <fullName evidence="32">Envelope glycoprotein gp160</fullName>
    </recommendedName>
    <alternativeName>
        <fullName evidence="32">Env polyprotein</fullName>
    </alternativeName>
    <component>
        <recommendedName>
            <fullName evidence="32">Surface protein gp120</fullName>
            <shortName evidence="32">SU</shortName>
        </recommendedName>
        <alternativeName>
            <fullName evidence="32">Glycoprotein 120</fullName>
            <shortName evidence="32">gp120</shortName>
        </alternativeName>
    </component>
    <component>
        <recommendedName>
            <fullName evidence="32">Transmembrane protein gp41</fullName>
            <shortName evidence="32">TM</shortName>
        </recommendedName>
        <alternativeName>
            <fullName evidence="32">Glycoprotein 41</fullName>
            <shortName evidence="32">gp41</shortName>
        </alternativeName>
    </component>
</protein>
<feature type="site" description="Cleavage; by host furin" evidence="32">
    <location>
        <begin position="514"/>
        <end position="515"/>
    </location>
</feature>
<dbReference type="InterPro" id="IPR036377">
    <property type="entry name" value="Gp120_core_sf"/>
</dbReference>
<dbReference type="SUPFAM" id="SSF56502">
    <property type="entry name" value="gp120 core"/>
    <property type="match status" value="2"/>
</dbReference>
<gene>
    <name evidence="32 37" type="primary">env</name>
</gene>
<evidence type="ECO:0000256" key="20">
    <source>
        <dbReference type="ARBA" id="ARBA00022879"/>
    </source>
</evidence>
<keyword evidence="8 32" id="KW-1170">Fusion of virus membrane with host endosomal membrane</keyword>
<evidence type="ECO:0000256" key="32">
    <source>
        <dbReference type="HAMAP-Rule" id="MF_04083"/>
    </source>
</evidence>
<keyword evidence="25 32" id="KW-0472">Membrane</keyword>
<proteinExistence type="inferred from homology"/>
<comment type="function">
    <text evidence="32">Transmembrane protein gp41: Acts as a class I viral fusion protein. Under the current model, the protein has at least 3 conformational states: pre-fusion native state, pre-hairpin intermediate state, and post-fusion hairpin state. During fusion of viral and target intracellular membranes, the coiled coil regions (heptad repeats) assume a trimer-of-hairpins structure, positioning the fusion peptide in close proximity to the C-terminal region of the ectodomain. The formation of this structure appears to drive apposition and subsequent fusion of viral and target cell membranes. Complete fusion occurs in host cell endosomes and is dynamin-dependent, however some lipid transfer might occur at the plasma membrane. The virus undergoes clathrin-dependent internalization long before endosomal fusion, thus minimizing the surface exposure of conserved viral epitopes during fusion and reducing the efficacy of inhibitors targeting these epitopes. Membranes fusion leads to delivery of the nucleocapsid into the cytoplasm.</text>
</comment>
<evidence type="ECO:0000256" key="3">
    <source>
        <dbReference type="ARBA" id="ARBA00004505"/>
    </source>
</evidence>
<keyword evidence="21 32" id="KW-1164">Virus endocytosis by host</keyword>
<feature type="disulfide bond" evidence="32">
    <location>
        <begin position="229"/>
        <end position="240"/>
    </location>
</feature>
<comment type="similarity">
    <text evidence="32">Belongs to the HIV-1 env protein family.</text>
</comment>
<sequence>MRVTGIRTNYQNLLIWSTLLLGLLTICSTTEQLWVTVYYGVPVWKEATTTLFCASDAKAYDTEVHNVWATHACVPTDPNPQEIFLENVTEGFNMWKNNMVDQMQEDIISLWDQSLKPCVKLTPLCVTLHCKNATRIVTNETVENCSIATNETMEMKNCSFNISTDIKDKIQKEYALFYELDITPIDSSNTSYRLITCNTSVLRQACPKVTFEPIPIHYCAPAGFAILKCNDKKFNGSGECKNVSTVQCTHGIKPVVSTQLLLNGSLAEEEVVVRSENFTNNAKIIIVQLNETVQINCTRPSNNTRKSIRIGPGQTFYATGDIIGDIRQAHCNASEEDWKKTLGQIVKKLGEKFNNSTKIAFNESSGGDPEIVKHSFNCRGEFFYCDSAPLFNSTWTRNNTTGAWNVTQWDNSTNGTITLQCRIKQIINMWQEVGKAMYAPPIRGNISCSSNITGIILTRDGGKTNETTETFRPAGGDMRDNWRSELYKYKVVELEPLGVAPTKAKRRVVQREKRAVGMIGAMFLGFLGTAGSTMGAASIALTAQARQLLSGIVQQQNNLLRAIEAQQHLLQLTVWGIKQLQARVLAVERYLKDQQLLGLWGCSGKLICTTTVPWNNSWSNRSVKYIWENMTWMQWEKEIDNYTGIIYTLIEESQNQQEKNEQELLALDKWDSLWNWFSITHWLWYIRIFIMIVGGLVGLRIVFAVLSIVNRVRQGYSPLSFQTHLPAPRGPDRPEGIEEEGGERDRDRSGRLVNGFLALFWDDLRSLCLFSYHRLRDLLLIIARIVELLGRRGWEILKYLGNLLQYWSQELKNSAVSLLNATAIAVGEGTDRIIEVIQRACRAILHIPRRIRQGFERALL</sequence>
<comment type="subcellular location">
    <molecule>Transmembrane protein gp41</molecule>
    <subcellularLocation>
        <location evidence="32">Virion membrane</location>
        <topology evidence="32">Single-pass type I membrane protein</topology>
    </subcellularLocation>
    <subcellularLocation>
        <location evidence="32">Host cell membrane</location>
        <topology evidence="32">Single-pass type I membrane protein</topology>
    </subcellularLocation>
    <subcellularLocation>
        <location evidence="32">Host endosome membrane</location>
        <topology evidence="32">Single-pass type I membrane protein</topology>
    </subcellularLocation>
    <text evidence="32">It is probably concentrated at the site of budding and incorporated into the virions possibly by contacts between the cytoplasmic tail of Env and the N-terminus of Gag.</text>
</comment>
<feature type="region of interest" description="Disordered" evidence="34">
    <location>
        <begin position="723"/>
        <end position="747"/>
    </location>
</feature>
<dbReference type="GO" id="GO:0052031">
    <property type="term" value="P:symbiont-mediated perturbation of host defense response"/>
    <property type="evidence" value="ECO:0007669"/>
    <property type="project" value="UniProtKB-UniRule"/>
</dbReference>
<evidence type="ECO:0000256" key="21">
    <source>
        <dbReference type="ARBA" id="ARBA00022890"/>
    </source>
</evidence>
<evidence type="ECO:0000256" key="16">
    <source>
        <dbReference type="ARBA" id="ARBA00022729"/>
    </source>
</evidence>
<keyword evidence="19 32" id="KW-1043">Host membrane</keyword>
<evidence type="ECO:0000256" key="12">
    <source>
        <dbReference type="ARBA" id="ARBA00022595"/>
    </source>
</evidence>
<accession>A0A346G1D0</accession>
<evidence type="ECO:0000259" key="35">
    <source>
        <dbReference type="Pfam" id="PF00516"/>
    </source>
</evidence>
<evidence type="ECO:0000256" key="6">
    <source>
        <dbReference type="ARBA" id="ARBA00004650"/>
    </source>
</evidence>
<keyword evidence="31 32" id="KW-1160">Virus entry into host cell</keyword>
<keyword evidence="15 32" id="KW-0053">Apoptosis</keyword>
<keyword evidence="22 32" id="KW-1133">Transmembrane helix</keyword>
<evidence type="ECO:0000256" key="7">
    <source>
        <dbReference type="ARBA" id="ARBA00022506"/>
    </source>
</evidence>
<comment type="PTM">
    <text evidence="32">Palmitoylation of the transmembrane protein and of Env polyprotein (prior to its proteolytic cleavage) is essential for their association with host cell membrane lipid rafts. Palmitoylation is therefore required for envelope trafficking to classical lipid rafts, but not for viral replication.</text>
</comment>
<dbReference type="GO" id="GO:0019062">
    <property type="term" value="P:virion attachment to host cell"/>
    <property type="evidence" value="ECO:0007669"/>
    <property type="project" value="UniProtKB-UniRule"/>
</dbReference>
<feature type="topological domain" description="Cytoplasmic" evidence="32">
    <location>
        <begin position="710"/>
        <end position="860"/>
    </location>
</feature>
<evidence type="ECO:0000256" key="31">
    <source>
        <dbReference type="ARBA" id="ARBA00023296"/>
    </source>
</evidence>
<feature type="short sequence motif" description="YXXL motif; contains endocytosis signal" evidence="32">
    <location>
        <begin position="716"/>
        <end position="719"/>
    </location>
</feature>
<dbReference type="SUPFAM" id="SSF58069">
    <property type="entry name" value="Virus ectodomain"/>
    <property type="match status" value="1"/>
</dbReference>
<evidence type="ECO:0000259" key="36">
    <source>
        <dbReference type="Pfam" id="PF00517"/>
    </source>
</evidence>
<dbReference type="Gene3D" id="2.170.40.20">
    <property type="entry name" value="Human immunodeficiency virus 1, Gp160, envelope glycoprotein"/>
    <property type="match status" value="3"/>
</dbReference>
<evidence type="ECO:0000256" key="30">
    <source>
        <dbReference type="ARBA" id="ARBA00023288"/>
    </source>
</evidence>
<dbReference type="HAMAP" id="MF_04083">
    <property type="entry name" value="HIV_ENV"/>
    <property type="match status" value="1"/>
</dbReference>
<dbReference type="Gene3D" id="1.20.5.490">
    <property type="entry name" value="Single helix bin"/>
    <property type="match status" value="1"/>
</dbReference>
<evidence type="ECO:0000256" key="10">
    <source>
        <dbReference type="ARBA" id="ARBA00022570"/>
    </source>
</evidence>
<evidence type="ECO:0000256" key="4">
    <source>
        <dbReference type="ARBA" id="ARBA00004563"/>
    </source>
</evidence>
<evidence type="ECO:0000256" key="27">
    <source>
        <dbReference type="ARBA" id="ARBA00023157"/>
    </source>
</evidence>
<dbReference type="Pfam" id="PF00517">
    <property type="entry name" value="GP41"/>
    <property type="match status" value="1"/>
</dbReference>
<keyword evidence="9 32" id="KW-1032">Host cell membrane</keyword>
<comment type="subcellular location">
    <molecule>Surface protein gp120</molecule>
    <subcellularLocation>
        <location evidence="32">Virion membrane</location>
        <topology evidence="32">Peripheral membrane protein</topology>
    </subcellularLocation>
    <subcellularLocation>
        <location evidence="32">Host cell membrane</location>
        <topology evidence="32">Peripheral membrane protein</topology>
    </subcellularLocation>
    <subcellularLocation>
        <location evidence="32">Host endosome membrane</location>
        <topology evidence="32">Single-pass type I membrane protein</topology>
    </subcellularLocation>
    <text evidence="32">The surface protein is not anchored to the viral envelope, but associates with the extravirion surface through its binding to TM. It is probably concentrated at the site of budding and incorporated into the virions possibly by contacts between the cytoplasmic tail of Env and the N-terminus of Gag.</text>
</comment>
<evidence type="ECO:0000256" key="17">
    <source>
        <dbReference type="ARBA" id="ARBA00022804"/>
    </source>
</evidence>
<dbReference type="FunFam" id="1.10.287.210:FF:000001">
    <property type="entry name" value="Envelope glycoprotein gp160"/>
    <property type="match status" value="1"/>
</dbReference>
<dbReference type="GO" id="GO:0044175">
    <property type="term" value="C:host cell endosome membrane"/>
    <property type="evidence" value="ECO:0007669"/>
    <property type="project" value="UniProtKB-SubCell"/>
</dbReference>
<dbReference type="FunFam" id="1.20.5.490:FF:000001">
    <property type="entry name" value="Envelope glycoprotein gp160"/>
    <property type="match status" value="1"/>
</dbReference>
<keyword evidence="16 32" id="KW-0732">Signal</keyword>
<keyword evidence="28 32" id="KW-0325">Glycoprotein</keyword>
<comment type="PTM">
    <text evidence="32">Specific enzymatic cleavages in vivo yield mature proteins. Envelope glycoproteins are synthesized as a inactive precursor that is heavily N-glycosylated and processed likely by host cell furin in the Golgi to yield the mature SU and TM proteins. The cleavage site between SU and TM requires the minimal sequence [KR]-X-[KR]-R. About 2 of the 9 disulfide bonds of gp41 are reduced by P4HB/PDI, following binding to CD4 receptor.</text>
</comment>
<keyword evidence="27 32" id="KW-1015">Disulfide bond</keyword>
<evidence type="ECO:0000256" key="14">
    <source>
        <dbReference type="ARBA" id="ARBA00022692"/>
    </source>
</evidence>
<dbReference type="GO" id="GO:0039654">
    <property type="term" value="P:fusion of virus membrane with host endosome membrane"/>
    <property type="evidence" value="ECO:0007669"/>
    <property type="project" value="UniProtKB-UniRule"/>
</dbReference>
<evidence type="ECO:0000256" key="22">
    <source>
        <dbReference type="ARBA" id="ARBA00022989"/>
    </source>
</evidence>
<evidence type="ECO:0000256" key="26">
    <source>
        <dbReference type="ARBA" id="ARBA00023139"/>
    </source>
</evidence>
<evidence type="ECO:0000256" key="2">
    <source>
        <dbReference type="ARBA" id="ARBA00004433"/>
    </source>
</evidence>
<evidence type="ECO:0000256" key="9">
    <source>
        <dbReference type="ARBA" id="ARBA00022511"/>
    </source>
</evidence>
<keyword evidence="20 32" id="KW-0261">Viral envelope protein</keyword>
<feature type="disulfide bond" evidence="32">
    <location>
        <begin position="53"/>
        <end position="73"/>
    </location>
</feature>
<organismHost>
    <name type="scientific">Homo sapiens</name>
    <name type="common">Human</name>
    <dbReference type="NCBI Taxonomy" id="9606"/>
</organismHost>
<keyword evidence="13 32" id="KW-0165">Cleavage on pair of basic residues</keyword>
<keyword evidence="10 32" id="KW-1165">Clathrin-mediated endocytosis of virus by host</keyword>
<comment type="miscellaneous">
    <text evidence="32">Inhibitors targeting HIV-1 viral envelope proteins are used as antiretroviral drugs. Attachment of virions to the cell surface via non-specific interactions and CD4 binding can be blocked by inhibitors that include cyanovirin-N, cyclotriazadisulfonamide analogs, PRO 2000, TNX 355 and PRO 542. In addition, BMS 806 can block CD4-induced conformational changes. Env interactions with the coreceptor molecules can be targeted by CCR5 antagonists including SCH-D, maraviroc (UK 427857) and aplaviroc (GW 873140), and the CXCR4 antagonist AMD 070. Fusion of viral and cellular membranes can be inhibited by peptides such as enfuvirtide and tifuvirtide (T 1249). Resistance to inhibitors associated with mutations in Env are observed. Most of the time, single mutations confer only a modest reduction in drug susceptibility. Combination of several mutations is usually required to develop a high-level drug resistance.</text>
</comment>
<keyword evidence="29 32" id="KW-0899">Viral immunoevasion</keyword>
<dbReference type="GO" id="GO:0055036">
    <property type="term" value="C:virion membrane"/>
    <property type="evidence" value="ECO:0007669"/>
    <property type="project" value="UniProtKB-SubCell"/>
</dbReference>
<organism evidence="37">
    <name type="scientific">Human immunodeficiency virus type 1</name>
    <name type="common">HIV-1</name>
    <dbReference type="NCBI Taxonomy" id="11676"/>
    <lineage>
        <taxon>Viruses</taxon>
        <taxon>Riboviria</taxon>
        <taxon>Pararnavirae</taxon>
        <taxon>Artverviricota</taxon>
        <taxon>Revtraviricetes</taxon>
        <taxon>Ortervirales</taxon>
        <taxon>Retroviridae</taxon>
        <taxon>Orthoretrovirinae</taxon>
        <taxon>Lentivirus</taxon>
        <taxon>Lentivirus humimdef1</taxon>
    </lineage>
</organism>
<reference evidence="37" key="1">
    <citation type="journal article" date="2018" name="J. Exp. Med.">
        <title>Relationship between latent and rebound viruses in a clinical trial of anti-HIV-1 antibody 3BNC117.</title>
        <authorList>
            <person name="Cohen Y.Z."/>
            <person name="Lorenzi J.C."/>
            <person name="Krassnig L."/>
            <person name="Barton J.P."/>
            <person name="Burke L."/>
            <person name="Pai J."/>
            <person name="Lu C.L."/>
            <person name="Mendoza P."/>
            <person name="Oliveira T.Y."/>
            <person name="Sleckman C."/>
            <person name="Millard K."/>
            <person name="Butler A.L."/>
            <person name="Dizon J.P."/>
            <person name="Belblidia S.A."/>
            <person name="Witmer-Pack M."/>
            <person name="Shimeliovich I."/>
            <person name="Gulick R.M."/>
            <person name="Seaman M.S."/>
            <person name="Jankovic M."/>
            <person name="Caskey M."/>
            <person name="Nussenzweig M.C."/>
        </authorList>
    </citation>
    <scope>NUCLEOTIDE SEQUENCE</scope>
    <source>
        <strain evidence="37">611_W23_2D_15</strain>
    </source>
</reference>
<feature type="lipid moiety-binding region" description="S-palmitoyl cysteine; by host" evidence="32">
    <location>
        <position position="841"/>
    </location>
</feature>
<comment type="miscellaneous">
    <text evidence="32">HIV-1 lineages are divided in three main groups, M (for Major), O (for Outlier), and N (for New, or Non-M, Non-O). The vast majority of strains found worldwide belong to the group M. Group O seems to be endemic to and largely confined to Cameroon and neighboring countries in West Central Africa, where these viruses represent a small minority of HIV-1 strains. The group N is represented by a limited number of isolates from Cameroonian persons. The group M is further subdivided in 9 clades or subtypes (A to D, F to H, J and K).</text>
</comment>